<evidence type="ECO:0000313" key="4">
    <source>
        <dbReference type="Proteomes" id="UP000019487"/>
    </source>
</evidence>
<evidence type="ECO:0000256" key="2">
    <source>
        <dbReference type="SAM" id="MobiDB-lite"/>
    </source>
</evidence>
<feature type="region of interest" description="Disordered" evidence="2">
    <location>
        <begin position="44"/>
        <end position="73"/>
    </location>
</feature>
<feature type="coiled-coil region" evidence="1">
    <location>
        <begin position="378"/>
        <end position="405"/>
    </location>
</feature>
<evidence type="ECO:0000256" key="1">
    <source>
        <dbReference type="SAM" id="Coils"/>
    </source>
</evidence>
<comment type="caution">
    <text evidence="3">The sequence shown here is derived from an EMBL/GenBank/DDBJ whole genome shotgun (WGS) entry which is preliminary data.</text>
</comment>
<feature type="compositionally biased region" description="Low complexity" evidence="2">
    <location>
        <begin position="141"/>
        <end position="165"/>
    </location>
</feature>
<dbReference type="Proteomes" id="UP000019487">
    <property type="component" value="Unassembled WGS sequence"/>
</dbReference>
<evidence type="ECO:0000313" key="3">
    <source>
        <dbReference type="EMBL" id="ESZ92481.1"/>
    </source>
</evidence>
<dbReference type="AlphaFoldDB" id="W9C9G1"/>
<keyword evidence="4" id="KW-1185">Reference proteome</keyword>
<protein>
    <submittedName>
        <fullName evidence="3">Uncharacterized protein</fullName>
    </submittedName>
</protein>
<sequence>MEDTIMDDRDRDRLSKSVLNVNHQTLNVIVNQKNIFSREVIDISSDDESSEDDEADAEANVNPPRANITKQTSKPDYIALIKNLLNNNRSQDRVQGGKIKKRRHRTARENAGQNAGGKHQTIGERIASRRHPLQPPEEYRQQQQQQQQRQQQQQQQQQPRVPVVQDRAARSGRGQIPQFESPRLVDGIYTVKSLAMKVMPKPHCPSGYPKQHPNLPCLPFVLQITIIRSLQTALESICYRFVEKWLPKILVANGWDCPDAIELNLWWNAIDACQIPVEAINLPEDRTLAQIFNRVKHIRHHAVHRLPDISIAIIQEMIKDALDISKVFRDDSFVPKLRLWREKLEYFLQIMVASRGDFVTARKLDYMKRLKHDNLSSRNKLLQDIEALRREVLAKEQQVNTLQDEYSDHCMNENELIDNLRNGRPNVQEAGQYPQLLGTFKWLEECFTLNLDRDAPNVRPEQNISGQVIQFQTVGMRRAAPIGGMVGMASGANIGGGGNIGDGNRMNGGSRVDANVNLTTGRHGVWINPDMTSIPGINVKPISGGGANIGNGTSVDGSSRVDTNVNLTTGRNGVWINPDMASIPGLNIIPRSGGFRSGGTADMIAGPHNSVKDAVDDSDYVPRQPHVGQRAVSGPVLRSRNRQPFPAKAVIVDLTEDDDVDSMG</sequence>
<name>W9C9G1_SCLBF</name>
<feature type="compositionally biased region" description="Acidic residues" evidence="2">
    <location>
        <begin position="44"/>
        <end position="57"/>
    </location>
</feature>
<gene>
    <name evidence="3" type="ORF">SBOR_7144</name>
</gene>
<feature type="region of interest" description="Disordered" evidence="2">
    <location>
        <begin position="89"/>
        <end position="177"/>
    </location>
</feature>
<organism evidence="3 4">
    <name type="scientific">Sclerotinia borealis (strain F-4128)</name>
    <dbReference type="NCBI Taxonomy" id="1432307"/>
    <lineage>
        <taxon>Eukaryota</taxon>
        <taxon>Fungi</taxon>
        <taxon>Dikarya</taxon>
        <taxon>Ascomycota</taxon>
        <taxon>Pezizomycotina</taxon>
        <taxon>Leotiomycetes</taxon>
        <taxon>Helotiales</taxon>
        <taxon>Sclerotiniaceae</taxon>
        <taxon>Sclerotinia</taxon>
    </lineage>
</organism>
<proteinExistence type="predicted"/>
<dbReference type="EMBL" id="AYSA01000384">
    <property type="protein sequence ID" value="ESZ92481.1"/>
    <property type="molecule type" value="Genomic_DNA"/>
</dbReference>
<keyword evidence="1" id="KW-0175">Coiled coil</keyword>
<reference evidence="3 4" key="1">
    <citation type="journal article" date="2014" name="Genome Announc.">
        <title>Draft genome sequence of Sclerotinia borealis, a psychrophilic plant pathogenic fungus.</title>
        <authorList>
            <person name="Mardanov A.V."/>
            <person name="Beletsky A.V."/>
            <person name="Kadnikov V.V."/>
            <person name="Ignatov A.N."/>
            <person name="Ravin N.V."/>
        </authorList>
    </citation>
    <scope>NUCLEOTIDE SEQUENCE [LARGE SCALE GENOMIC DNA]</scope>
    <source>
        <strain evidence="4">F-4157</strain>
    </source>
</reference>
<dbReference type="OrthoDB" id="5324651at2759"/>
<dbReference type="HOGENOM" id="CLU_508969_0_0_1"/>
<accession>W9C9G1</accession>
<dbReference type="STRING" id="1432307.W9C9G1"/>